<dbReference type="GO" id="GO:0006139">
    <property type="term" value="P:nucleobase-containing compound metabolic process"/>
    <property type="evidence" value="ECO:0007669"/>
    <property type="project" value="InterPro"/>
</dbReference>
<dbReference type="InterPro" id="IPR002562">
    <property type="entry name" value="3'-5'_exonuclease_dom"/>
</dbReference>
<dbReference type="Pfam" id="PF01612">
    <property type="entry name" value="DNA_pol_A_exo1"/>
    <property type="match status" value="1"/>
</dbReference>
<name>A0A8X6MG41_9ARAC</name>
<protein>
    <submittedName>
        <fullName evidence="2">Exonuclease mut-7 homolog</fullName>
    </submittedName>
</protein>
<keyword evidence="3" id="KW-1185">Reference proteome</keyword>
<evidence type="ECO:0000259" key="1">
    <source>
        <dbReference type="Pfam" id="PF01612"/>
    </source>
</evidence>
<sequence length="512" mass="59084">MFCYCRLLRRAFLTNWSGTQFFSTSHIHNEFLFPKTNDIPLEKKPSASAIRQIRALEFIWRKNRPEKALKKAVHDDFFKNEASPSHSVDLLRVACDRSHFQSDLVYSLLINLKNAINDNDIEFSPSLEDKLEAFHTVLVYKNYEILLEVCNVFKIQEQSHCFKEAIDDLLNQQKLVEAAYCIVVLNLQHEYDVENLLFSLLVEGNLQPVITCIENYPDLQLSIAKKLDSALITGDICSRTSMPTINSKKIFNALNKIVSMFKIPTEHCKNLHYVRSRAAINLLIKRRSEQSVSEESWENMIMSIIGENALLKDHLIYKLKKTNDKETALKMIKRLNMIDFDVTKLKVNDEAETNLENIDKDELEDISDEQCDIKDIPGHLMFSLSSSDINFIDNEEAFIDFIKDIMKYNIIGIDTEWKPHFGLSAERLALIQIAAHDKVYILDMVALNNCLTPKHWDELMEKVFGNPKITKLGCGIMGDVQMIVDSNQGTKGKKIRFTRILDMAIFYEKVIE</sequence>
<reference evidence="2" key="1">
    <citation type="submission" date="2020-08" db="EMBL/GenBank/DDBJ databases">
        <title>Multicomponent nature underlies the extraordinary mechanical properties of spider dragline silk.</title>
        <authorList>
            <person name="Kono N."/>
            <person name="Nakamura H."/>
            <person name="Mori M."/>
            <person name="Yoshida Y."/>
            <person name="Ohtoshi R."/>
            <person name="Malay A.D."/>
            <person name="Moran D.A.P."/>
            <person name="Tomita M."/>
            <person name="Numata K."/>
            <person name="Arakawa K."/>
        </authorList>
    </citation>
    <scope>NUCLEOTIDE SEQUENCE</scope>
</reference>
<dbReference type="InterPro" id="IPR052408">
    <property type="entry name" value="Exonuclease_MUT-7-like"/>
</dbReference>
<evidence type="ECO:0000313" key="2">
    <source>
        <dbReference type="EMBL" id="GFS55314.1"/>
    </source>
</evidence>
<dbReference type="PANTHER" id="PTHR47765:SF2">
    <property type="entry name" value="EXONUCLEASE MUT-7 HOMOLOG"/>
    <property type="match status" value="1"/>
</dbReference>
<accession>A0A8X6MG41</accession>
<dbReference type="SUPFAM" id="SSF53098">
    <property type="entry name" value="Ribonuclease H-like"/>
    <property type="match status" value="1"/>
</dbReference>
<gene>
    <name evidence="2" type="primary">EXD3</name>
    <name evidence="2" type="ORF">TNIN_116781</name>
</gene>
<dbReference type="GO" id="GO:0003676">
    <property type="term" value="F:nucleic acid binding"/>
    <property type="evidence" value="ECO:0007669"/>
    <property type="project" value="InterPro"/>
</dbReference>
<keyword evidence="2" id="KW-0540">Nuclease</keyword>
<dbReference type="PANTHER" id="PTHR47765">
    <property type="entry name" value="3'-5' EXONUCLEASE DOMAIN-CONTAINING PROTEIN"/>
    <property type="match status" value="1"/>
</dbReference>
<dbReference type="OrthoDB" id="18193at2759"/>
<evidence type="ECO:0000313" key="3">
    <source>
        <dbReference type="Proteomes" id="UP000886998"/>
    </source>
</evidence>
<keyword evidence="2" id="KW-0378">Hydrolase</keyword>
<dbReference type="AlphaFoldDB" id="A0A8X6MG41"/>
<dbReference type="Gene3D" id="3.30.420.10">
    <property type="entry name" value="Ribonuclease H-like superfamily/Ribonuclease H"/>
    <property type="match status" value="1"/>
</dbReference>
<dbReference type="EMBL" id="BMAV01027025">
    <property type="protein sequence ID" value="GFS55314.1"/>
    <property type="molecule type" value="Genomic_DNA"/>
</dbReference>
<proteinExistence type="predicted"/>
<dbReference type="InterPro" id="IPR036397">
    <property type="entry name" value="RNaseH_sf"/>
</dbReference>
<dbReference type="Proteomes" id="UP000886998">
    <property type="component" value="Unassembled WGS sequence"/>
</dbReference>
<feature type="domain" description="3'-5' exonuclease" evidence="1">
    <location>
        <begin position="391"/>
        <end position="486"/>
    </location>
</feature>
<dbReference type="InterPro" id="IPR012337">
    <property type="entry name" value="RNaseH-like_sf"/>
</dbReference>
<dbReference type="GO" id="GO:0008408">
    <property type="term" value="F:3'-5' exonuclease activity"/>
    <property type="evidence" value="ECO:0007669"/>
    <property type="project" value="InterPro"/>
</dbReference>
<keyword evidence="2" id="KW-0269">Exonuclease</keyword>
<comment type="caution">
    <text evidence="2">The sequence shown here is derived from an EMBL/GenBank/DDBJ whole genome shotgun (WGS) entry which is preliminary data.</text>
</comment>
<organism evidence="2 3">
    <name type="scientific">Trichonephila inaurata madagascariensis</name>
    <dbReference type="NCBI Taxonomy" id="2747483"/>
    <lineage>
        <taxon>Eukaryota</taxon>
        <taxon>Metazoa</taxon>
        <taxon>Ecdysozoa</taxon>
        <taxon>Arthropoda</taxon>
        <taxon>Chelicerata</taxon>
        <taxon>Arachnida</taxon>
        <taxon>Araneae</taxon>
        <taxon>Araneomorphae</taxon>
        <taxon>Entelegynae</taxon>
        <taxon>Araneoidea</taxon>
        <taxon>Nephilidae</taxon>
        <taxon>Trichonephila</taxon>
        <taxon>Trichonephila inaurata</taxon>
    </lineage>
</organism>